<organism evidence="3 4">
    <name type="scientific">Colletotrichum scovillei</name>
    <dbReference type="NCBI Taxonomy" id="1209932"/>
    <lineage>
        <taxon>Eukaryota</taxon>
        <taxon>Fungi</taxon>
        <taxon>Dikarya</taxon>
        <taxon>Ascomycota</taxon>
        <taxon>Pezizomycotina</taxon>
        <taxon>Sordariomycetes</taxon>
        <taxon>Hypocreomycetidae</taxon>
        <taxon>Glomerellales</taxon>
        <taxon>Glomerellaceae</taxon>
        <taxon>Colletotrichum</taxon>
        <taxon>Colletotrichum acutatum species complex</taxon>
    </lineage>
</organism>
<dbReference type="AlphaFoldDB" id="A0A9P7RCE5"/>
<dbReference type="EMBL" id="JAESDN010000002">
    <property type="protein sequence ID" value="KAG7055022.1"/>
    <property type="molecule type" value="Genomic_DNA"/>
</dbReference>
<feature type="region of interest" description="Disordered" evidence="1">
    <location>
        <begin position="218"/>
        <end position="239"/>
    </location>
</feature>
<keyword evidence="3" id="KW-0418">Kinase</keyword>
<dbReference type="PANTHER" id="PTHR35391:SF5">
    <property type="entry name" value="DUF6590 DOMAIN-CONTAINING PROTEIN"/>
    <property type="match status" value="1"/>
</dbReference>
<protein>
    <submittedName>
        <fullName evidence="3">Meiosis-specific serine/threonine-protein kinase mek1</fullName>
    </submittedName>
</protein>
<evidence type="ECO:0000256" key="1">
    <source>
        <dbReference type="SAM" id="MobiDB-lite"/>
    </source>
</evidence>
<dbReference type="Proteomes" id="UP000699042">
    <property type="component" value="Unassembled WGS sequence"/>
</dbReference>
<dbReference type="PANTHER" id="PTHR35391">
    <property type="entry name" value="C2H2-TYPE DOMAIN-CONTAINING PROTEIN-RELATED"/>
    <property type="match status" value="1"/>
</dbReference>
<gene>
    <name evidence="3" type="ORF">JMJ77_007491</name>
</gene>
<dbReference type="Pfam" id="PF26082">
    <property type="entry name" value="zf-C2H2_AcuF"/>
    <property type="match status" value="1"/>
</dbReference>
<dbReference type="InterPro" id="IPR058925">
    <property type="entry name" value="zf-C2H2_AcuF"/>
</dbReference>
<keyword evidence="3" id="KW-0808">Transferase</keyword>
<evidence type="ECO:0000259" key="2">
    <source>
        <dbReference type="Pfam" id="PF26082"/>
    </source>
</evidence>
<proteinExistence type="predicted"/>
<evidence type="ECO:0000313" key="4">
    <source>
        <dbReference type="Proteomes" id="UP000699042"/>
    </source>
</evidence>
<dbReference type="GO" id="GO:0016301">
    <property type="term" value="F:kinase activity"/>
    <property type="evidence" value="ECO:0007669"/>
    <property type="project" value="UniProtKB-KW"/>
</dbReference>
<accession>A0A9P7RCE5</accession>
<comment type="caution">
    <text evidence="3">The sequence shown here is derived from an EMBL/GenBank/DDBJ whole genome shotgun (WGS) entry which is preliminary data.</text>
</comment>
<evidence type="ECO:0000313" key="3">
    <source>
        <dbReference type="EMBL" id="KAG7055022.1"/>
    </source>
</evidence>
<feature type="domain" description="Oxidoreductase acuF-like C2H2 type zinc-finger" evidence="2">
    <location>
        <begin position="384"/>
        <end position="413"/>
    </location>
</feature>
<sequence>METESPFPLAAATKACLESFCHLVSILETRKDFQHKELSAELAKNQRDRFKVWAAGLGALANGNASLDFRLMEASLVKDTILRFLADLDTFICRNDLIVNGSSKPVEEAFCVTRDDDSESSDGSVSAETIQYDDVKNNVQSEIGYNSSRIDQTLAALVKISFQIRGSSSRTTQLNQRALSYKEPPNPEDPSVLDILGGYSYFDYRHVEEYFRLVRKETTDQSREQSYGQSHEPPPSSVPFMEPENSFGLYLVQRWGKSITDRRRVFAYWRRHARKLARDEFPSAIRDIKQTMPLVSPSEVYGEDAEHVRLSLPSQPKLVPLAPTGPAFDSVSPTIYSGTEASRPISGDLSADTDSVVSYCSTALDLSGNATELPPSPVVGGGQKEFICPCCCVVCPAKEGKDKRWREHILRDLRPYMCTYDQCDEDEVMYSSRFAWNRKLIAEFGAASSTMIYSKRRQVWPNIYTAHIQA</sequence>
<reference evidence="3" key="1">
    <citation type="submission" date="2021-05" db="EMBL/GenBank/DDBJ databases">
        <title>Comparative genomics of three Colletotrichum scovillei strains and genetic complementation revealed genes involved fungal growth and virulence on chili pepper.</title>
        <authorList>
            <person name="Hsieh D.-K."/>
            <person name="Chuang S.-C."/>
            <person name="Chen C.-Y."/>
            <person name="Chao Y.-T."/>
            <person name="Lu M.-Y.J."/>
            <person name="Lee M.-H."/>
            <person name="Shih M.-C."/>
        </authorList>
    </citation>
    <scope>NUCLEOTIDE SEQUENCE</scope>
    <source>
        <strain evidence="3">Coll-153</strain>
    </source>
</reference>
<name>A0A9P7RCE5_9PEZI</name>
<keyword evidence="4" id="KW-1185">Reference proteome</keyword>